<dbReference type="Proteomes" id="UP000807469">
    <property type="component" value="Unassembled WGS sequence"/>
</dbReference>
<keyword evidence="2" id="KW-1185">Reference proteome</keyword>
<dbReference type="OrthoDB" id="2980971at2759"/>
<accession>A0A9P6CRP1</accession>
<name>A0A9P6CRP1_9AGAR</name>
<dbReference type="SUPFAM" id="SSF52047">
    <property type="entry name" value="RNI-like"/>
    <property type="match status" value="1"/>
</dbReference>
<gene>
    <name evidence="1" type="ORF">BDN70DRAFT_882469</name>
</gene>
<dbReference type="EMBL" id="MU155295">
    <property type="protein sequence ID" value="KAF9476422.1"/>
    <property type="molecule type" value="Genomic_DNA"/>
</dbReference>
<organism evidence="1 2">
    <name type="scientific">Pholiota conissans</name>
    <dbReference type="NCBI Taxonomy" id="109636"/>
    <lineage>
        <taxon>Eukaryota</taxon>
        <taxon>Fungi</taxon>
        <taxon>Dikarya</taxon>
        <taxon>Basidiomycota</taxon>
        <taxon>Agaricomycotina</taxon>
        <taxon>Agaricomycetes</taxon>
        <taxon>Agaricomycetidae</taxon>
        <taxon>Agaricales</taxon>
        <taxon>Agaricineae</taxon>
        <taxon>Strophariaceae</taxon>
        <taxon>Pholiota</taxon>
    </lineage>
</organism>
<dbReference type="AlphaFoldDB" id="A0A9P6CRP1"/>
<dbReference type="InterPro" id="IPR032675">
    <property type="entry name" value="LRR_dom_sf"/>
</dbReference>
<sequence>MAVTECRLSVELFRPIFQEIKDSETLVSLSLTNKLFQSEAQRILFFFPAYFSTRPRQHLRLLTCLLNNPRLALLVKKYHVPAVIGPKKAAIWTLLGSVLPYMTNLKEFSVSAFRDDINLLPMEKLAFQLEVLTWIQVDSMNCGIFPKWLATQKKLKKLKWISRTPVEVPASACPNLISLEGTFHAINALLPGRDIKRLYWLADPALERSPLVGNTLDRLSGSMESLESLSFDTRVNAIHYHGLASHLPSLVLLELNGCDVESINNTVSSISNLRHIVLSTQKGYGRRDVFTMKKRADVVQGVFSRSPTLVRVDIAVNLEGSHCKVFYERWENGNRREDLVPSTDIFQH</sequence>
<reference evidence="1" key="1">
    <citation type="submission" date="2020-11" db="EMBL/GenBank/DDBJ databases">
        <authorList>
            <consortium name="DOE Joint Genome Institute"/>
            <person name="Ahrendt S."/>
            <person name="Riley R."/>
            <person name="Andreopoulos W."/>
            <person name="Labutti K."/>
            <person name="Pangilinan J."/>
            <person name="Ruiz-Duenas F.J."/>
            <person name="Barrasa J.M."/>
            <person name="Sanchez-Garcia M."/>
            <person name="Camarero S."/>
            <person name="Miyauchi S."/>
            <person name="Serrano A."/>
            <person name="Linde D."/>
            <person name="Babiker R."/>
            <person name="Drula E."/>
            <person name="Ayuso-Fernandez I."/>
            <person name="Pacheco R."/>
            <person name="Padilla G."/>
            <person name="Ferreira P."/>
            <person name="Barriuso J."/>
            <person name="Kellner H."/>
            <person name="Castanera R."/>
            <person name="Alfaro M."/>
            <person name="Ramirez L."/>
            <person name="Pisabarro A.G."/>
            <person name="Kuo A."/>
            <person name="Tritt A."/>
            <person name="Lipzen A."/>
            <person name="He G."/>
            <person name="Yan M."/>
            <person name="Ng V."/>
            <person name="Cullen D."/>
            <person name="Martin F."/>
            <person name="Rosso M.-N."/>
            <person name="Henrissat B."/>
            <person name="Hibbett D."/>
            <person name="Martinez A.T."/>
            <person name="Grigoriev I.V."/>
        </authorList>
    </citation>
    <scope>NUCLEOTIDE SEQUENCE</scope>
    <source>
        <strain evidence="1">CIRM-BRFM 674</strain>
    </source>
</reference>
<evidence type="ECO:0000313" key="2">
    <source>
        <dbReference type="Proteomes" id="UP000807469"/>
    </source>
</evidence>
<comment type="caution">
    <text evidence="1">The sequence shown here is derived from an EMBL/GenBank/DDBJ whole genome shotgun (WGS) entry which is preliminary data.</text>
</comment>
<protein>
    <submittedName>
        <fullName evidence="1">Uncharacterized protein</fullName>
    </submittedName>
</protein>
<dbReference type="Gene3D" id="3.80.10.10">
    <property type="entry name" value="Ribonuclease Inhibitor"/>
    <property type="match status" value="1"/>
</dbReference>
<proteinExistence type="predicted"/>
<evidence type="ECO:0000313" key="1">
    <source>
        <dbReference type="EMBL" id="KAF9476422.1"/>
    </source>
</evidence>